<feature type="domain" description="Pyruvate/ketoisovalerate oxidoreductase catalytic" evidence="2">
    <location>
        <begin position="18"/>
        <end position="208"/>
    </location>
</feature>
<dbReference type="Pfam" id="PF20169">
    <property type="entry name" value="DUF6537"/>
    <property type="match status" value="1"/>
</dbReference>
<dbReference type="OrthoDB" id="1490270at2"/>
<gene>
    <name evidence="4" type="ORF">FIV46_12775</name>
</gene>
<sequence>MTQLSQDRPINIAIIAMGGQGGGVLSKWILDLAESQGYMAQYTSVPGVAQRTGATIYYIELFPAHLAEQAGKKPVLALTPIPGDVDIVIASEMMEAGRSLVRGFVTDKTTLLASDHRDYAIVEKQEMGDGRRELDNVRRLSEQSAGKFICFNMDDAARSVGAVISSVLFGALAGSNALPFERSAFEQTIEDTKKAVESNLRGFALGFERAQGQLPEAEKAEIANPSGQPSPAVAPLLQRMKQDFPGHAQFLITEGLKKLVDYQDPAYADLYLDRLQKIADLDRELGGEKRSWGLTKAMARYLALAMAYDDTIRVADLKVRASRFDRFRDDVKADEGQIVHVSEYLHPRLEEMCDILPAGLGGYLLGSKAWRAVFDRFLGKGRRITTTRLPGFLLFYMLRSFKGMRRGSLRFKKETTRIEEWLEQVKDAARIDYELGCEVAGLQRLIKGYSGTHERGLGNVAKIMAAYADFKNDADATEKLKKLKAAALKDEEGVALAAALDEVTSTRAAA</sequence>
<dbReference type="GO" id="GO:0016903">
    <property type="term" value="F:oxidoreductase activity, acting on the aldehyde or oxo group of donors"/>
    <property type="evidence" value="ECO:0007669"/>
    <property type="project" value="InterPro"/>
</dbReference>
<evidence type="ECO:0000259" key="2">
    <source>
        <dbReference type="Pfam" id="PF01558"/>
    </source>
</evidence>
<proteinExistence type="predicted"/>
<evidence type="ECO:0000313" key="4">
    <source>
        <dbReference type="EMBL" id="TPD59100.1"/>
    </source>
</evidence>
<dbReference type="Proteomes" id="UP000319148">
    <property type="component" value="Unassembled WGS sequence"/>
</dbReference>
<dbReference type="PANTHER" id="PTHR43854:SF1">
    <property type="entry name" value="INDOLEPYRUVATE OXIDOREDUCTASE SUBUNIT IORB"/>
    <property type="match status" value="1"/>
</dbReference>
<dbReference type="EMBL" id="VFIY01000015">
    <property type="protein sequence ID" value="TPD59100.1"/>
    <property type="molecule type" value="Genomic_DNA"/>
</dbReference>
<dbReference type="AlphaFoldDB" id="A0A501PF96"/>
<dbReference type="Pfam" id="PF01558">
    <property type="entry name" value="POR"/>
    <property type="match status" value="1"/>
</dbReference>
<evidence type="ECO:0000256" key="1">
    <source>
        <dbReference type="ARBA" id="ARBA00023002"/>
    </source>
</evidence>
<keyword evidence="1" id="KW-0560">Oxidoreductase</keyword>
<dbReference type="InterPro" id="IPR002869">
    <property type="entry name" value="Pyrv_flavodox_OxRed_cen"/>
</dbReference>
<dbReference type="InterPro" id="IPR019752">
    <property type="entry name" value="Pyrv/ketoisovalerate_OxRed_cat"/>
</dbReference>
<organism evidence="4 5">
    <name type="scientific">Emcibacter nanhaiensis</name>
    <dbReference type="NCBI Taxonomy" id="1505037"/>
    <lineage>
        <taxon>Bacteria</taxon>
        <taxon>Pseudomonadati</taxon>
        <taxon>Pseudomonadota</taxon>
        <taxon>Alphaproteobacteria</taxon>
        <taxon>Emcibacterales</taxon>
        <taxon>Emcibacteraceae</taxon>
        <taxon>Emcibacter</taxon>
    </lineage>
</organism>
<keyword evidence="4" id="KW-0670">Pyruvate</keyword>
<reference evidence="5" key="1">
    <citation type="submission" date="2019-06" db="EMBL/GenBank/DDBJ databases">
        <title>The complete genome of Emcibacter congregatus ZYLT.</title>
        <authorList>
            <person name="Zhao Z."/>
        </authorList>
    </citation>
    <scope>NUCLEOTIDE SEQUENCE [LARGE SCALE GENOMIC DNA]</scope>
    <source>
        <strain evidence="5">MCCC 1A06723</strain>
    </source>
</reference>
<feature type="domain" description="DUF6537" evidence="3">
    <location>
        <begin position="251"/>
        <end position="465"/>
    </location>
</feature>
<protein>
    <submittedName>
        <fullName evidence="4">Indolepyruvate oxidoreductase subunit beta family protein</fullName>
    </submittedName>
</protein>
<dbReference type="InterPro" id="IPR052198">
    <property type="entry name" value="IorB_Oxidoreductase"/>
</dbReference>
<dbReference type="Gene3D" id="3.40.920.10">
    <property type="entry name" value="Pyruvate-ferredoxin oxidoreductase, PFOR, domain III"/>
    <property type="match status" value="1"/>
</dbReference>
<evidence type="ECO:0000313" key="5">
    <source>
        <dbReference type="Proteomes" id="UP000319148"/>
    </source>
</evidence>
<accession>A0A501PF96</accession>
<keyword evidence="5" id="KW-1185">Reference proteome</keyword>
<dbReference type="RefSeq" id="WP_139941319.1">
    <property type="nucleotide sequence ID" value="NZ_JBHSYP010000002.1"/>
</dbReference>
<comment type="caution">
    <text evidence="4">The sequence shown here is derived from an EMBL/GenBank/DDBJ whole genome shotgun (WGS) entry which is preliminary data.</text>
</comment>
<dbReference type="InterPro" id="IPR046667">
    <property type="entry name" value="DUF6537"/>
</dbReference>
<dbReference type="PANTHER" id="PTHR43854">
    <property type="entry name" value="INDOLEPYRUVATE OXIDOREDUCTASE SUBUNIT IORB"/>
    <property type="match status" value="1"/>
</dbReference>
<dbReference type="NCBIfam" id="NF006179">
    <property type="entry name" value="PRK08312.1"/>
    <property type="match status" value="1"/>
</dbReference>
<evidence type="ECO:0000259" key="3">
    <source>
        <dbReference type="Pfam" id="PF20169"/>
    </source>
</evidence>
<name>A0A501PF96_9PROT</name>